<dbReference type="Proteomes" id="UP000676336">
    <property type="component" value="Unassembled WGS sequence"/>
</dbReference>
<evidence type="ECO:0000313" key="1">
    <source>
        <dbReference type="EMBL" id="CAF2056471.1"/>
    </source>
</evidence>
<organism evidence="1 3">
    <name type="scientific">Rotaria magnacalcarata</name>
    <dbReference type="NCBI Taxonomy" id="392030"/>
    <lineage>
        <taxon>Eukaryota</taxon>
        <taxon>Metazoa</taxon>
        <taxon>Spiralia</taxon>
        <taxon>Gnathifera</taxon>
        <taxon>Rotifera</taxon>
        <taxon>Eurotatoria</taxon>
        <taxon>Bdelloidea</taxon>
        <taxon>Philodinida</taxon>
        <taxon>Philodinidae</taxon>
        <taxon>Rotaria</taxon>
    </lineage>
</organism>
<reference evidence="1" key="1">
    <citation type="submission" date="2021-02" db="EMBL/GenBank/DDBJ databases">
        <authorList>
            <person name="Nowell W R."/>
        </authorList>
    </citation>
    <scope>NUCLEOTIDE SEQUENCE</scope>
</reference>
<proteinExistence type="predicted"/>
<dbReference type="Proteomes" id="UP000663824">
    <property type="component" value="Unassembled WGS sequence"/>
</dbReference>
<name>A0A816Q351_9BILA</name>
<feature type="non-terminal residue" evidence="1">
    <location>
        <position position="38"/>
    </location>
</feature>
<evidence type="ECO:0000313" key="3">
    <source>
        <dbReference type="Proteomes" id="UP000663824"/>
    </source>
</evidence>
<accession>A0A816Q351</accession>
<dbReference type="EMBL" id="CAJOBI010334425">
    <property type="protein sequence ID" value="CAF5203727.1"/>
    <property type="molecule type" value="Genomic_DNA"/>
</dbReference>
<comment type="caution">
    <text evidence="1">The sequence shown here is derived from an EMBL/GenBank/DDBJ whole genome shotgun (WGS) entry which is preliminary data.</text>
</comment>
<sequence length="38" mass="4080">MVFLTTGMRKEEEISSTRSRGGGSVVIWASFGWGGKSS</sequence>
<protein>
    <submittedName>
        <fullName evidence="1">Uncharacterized protein</fullName>
    </submittedName>
</protein>
<gene>
    <name evidence="1" type="ORF">MBJ925_LOCUS14112</name>
    <name evidence="2" type="ORF">SMN809_LOCUS76260</name>
</gene>
<evidence type="ECO:0000313" key="2">
    <source>
        <dbReference type="EMBL" id="CAF5203727.1"/>
    </source>
</evidence>
<dbReference type="AlphaFoldDB" id="A0A816Q351"/>
<dbReference type="EMBL" id="CAJNRE010006545">
    <property type="protein sequence ID" value="CAF2056471.1"/>
    <property type="molecule type" value="Genomic_DNA"/>
</dbReference>